<sequence>MGEEPQKTEEKRKMPKAQEKNNSSPNANNTGPTQANTRSAAAASQKNPSTDSDSREIIRVINALKTDMQGHNDCLKQELTQLRQEINGKLNSLTTAVQSLSDHVDEAESPLCTYLKQQRSLQQKLTDLESWSRRNNMRIFGVAEGEEGDSVLKFVEKFIKSELPASQNMELKIQRAHQTLAPRSRPDAPPRPIVVNFLEFTTKELILREAWKKKKIQVGERFVYFDHDYASEIVKKRKEYNTVKKALKEKGICFQTPHTSMQIHWATGVRTYNTAQEAQRELRKRGFPVEEPEPTEGESPAETRLLELMGWQQAAGCREKGSAAARRVREKLCEFQRGHTKDS</sequence>
<accession>A0AAV1G9D7</accession>
<feature type="compositionally biased region" description="Polar residues" evidence="2">
    <location>
        <begin position="20"/>
        <end position="51"/>
    </location>
</feature>
<feature type="region of interest" description="Disordered" evidence="2">
    <location>
        <begin position="1"/>
        <end position="55"/>
    </location>
</feature>
<evidence type="ECO:0000256" key="2">
    <source>
        <dbReference type="SAM" id="MobiDB-lite"/>
    </source>
</evidence>
<dbReference type="InterPro" id="IPR004244">
    <property type="entry name" value="Transposase_22"/>
</dbReference>
<name>A0AAV1G9D7_XYRNO</name>
<keyword evidence="1" id="KW-0175">Coiled coil</keyword>
<evidence type="ECO:0000313" key="4">
    <source>
        <dbReference type="Proteomes" id="UP001178508"/>
    </source>
</evidence>
<dbReference type="PANTHER" id="PTHR11505">
    <property type="entry name" value="L1 TRANSPOSABLE ELEMENT-RELATED"/>
    <property type="match status" value="1"/>
</dbReference>
<dbReference type="Proteomes" id="UP001178508">
    <property type="component" value="Chromosome 13"/>
</dbReference>
<reference evidence="3" key="1">
    <citation type="submission" date="2023-08" db="EMBL/GenBank/DDBJ databases">
        <authorList>
            <person name="Alioto T."/>
            <person name="Alioto T."/>
            <person name="Gomez Garrido J."/>
        </authorList>
    </citation>
    <scope>NUCLEOTIDE SEQUENCE</scope>
</reference>
<evidence type="ECO:0000256" key="1">
    <source>
        <dbReference type="SAM" id="Coils"/>
    </source>
</evidence>
<feature type="coiled-coil region" evidence="1">
    <location>
        <begin position="65"/>
        <end position="92"/>
    </location>
</feature>
<keyword evidence="4" id="KW-1185">Reference proteome</keyword>
<proteinExistence type="predicted"/>
<dbReference type="AlphaFoldDB" id="A0AAV1G9D7"/>
<feature type="region of interest" description="Disordered" evidence="2">
    <location>
        <begin position="283"/>
        <end position="302"/>
    </location>
</feature>
<protein>
    <submittedName>
        <fullName evidence="3">Unnamed protein product</fullName>
    </submittedName>
</protein>
<dbReference type="EMBL" id="OY660876">
    <property type="protein sequence ID" value="CAJ1069840.1"/>
    <property type="molecule type" value="Genomic_DNA"/>
</dbReference>
<dbReference type="Gene3D" id="3.30.70.1820">
    <property type="entry name" value="L1 transposable element, RRM domain"/>
    <property type="match status" value="1"/>
</dbReference>
<evidence type="ECO:0000313" key="3">
    <source>
        <dbReference type="EMBL" id="CAJ1069840.1"/>
    </source>
</evidence>
<gene>
    <name evidence="3" type="ORF">XNOV1_A026195</name>
</gene>
<organism evidence="3 4">
    <name type="scientific">Xyrichtys novacula</name>
    <name type="common">Pearly razorfish</name>
    <name type="synonym">Hemipteronotus novacula</name>
    <dbReference type="NCBI Taxonomy" id="13765"/>
    <lineage>
        <taxon>Eukaryota</taxon>
        <taxon>Metazoa</taxon>
        <taxon>Chordata</taxon>
        <taxon>Craniata</taxon>
        <taxon>Vertebrata</taxon>
        <taxon>Euteleostomi</taxon>
        <taxon>Actinopterygii</taxon>
        <taxon>Neopterygii</taxon>
        <taxon>Teleostei</taxon>
        <taxon>Neoteleostei</taxon>
        <taxon>Acanthomorphata</taxon>
        <taxon>Eupercaria</taxon>
        <taxon>Labriformes</taxon>
        <taxon>Labridae</taxon>
        <taxon>Xyrichtys</taxon>
    </lineage>
</organism>
<feature type="compositionally biased region" description="Basic and acidic residues" evidence="2">
    <location>
        <begin position="1"/>
        <end position="19"/>
    </location>
</feature>